<dbReference type="GO" id="GO:0004590">
    <property type="term" value="F:orotidine-5'-phosphate decarboxylase activity"/>
    <property type="evidence" value="ECO:0007669"/>
    <property type="project" value="UniProtKB-UniRule"/>
</dbReference>
<feature type="active site" description="For OMPdecase activity" evidence="10">
    <location>
        <position position="75"/>
    </location>
</feature>
<dbReference type="EMBL" id="WKKF01000001">
    <property type="protein sequence ID" value="MRX53597.1"/>
    <property type="molecule type" value="Genomic_DNA"/>
</dbReference>
<dbReference type="GO" id="GO:0005829">
    <property type="term" value="C:cytosol"/>
    <property type="evidence" value="ECO:0007669"/>
    <property type="project" value="TreeGrafter"/>
</dbReference>
<evidence type="ECO:0000256" key="6">
    <source>
        <dbReference type="ARBA" id="ARBA00023239"/>
    </source>
</evidence>
<feature type="binding site" evidence="9 11">
    <location>
        <position position="48"/>
    </location>
    <ligand>
        <name>substrate</name>
    </ligand>
</feature>
<evidence type="ECO:0000256" key="4">
    <source>
        <dbReference type="ARBA" id="ARBA00022793"/>
    </source>
</evidence>
<dbReference type="Proteomes" id="UP000441585">
    <property type="component" value="Unassembled WGS sequence"/>
</dbReference>
<evidence type="ECO:0000256" key="3">
    <source>
        <dbReference type="ARBA" id="ARBA00011738"/>
    </source>
</evidence>
<evidence type="ECO:0000256" key="2">
    <source>
        <dbReference type="ARBA" id="ARBA00004861"/>
    </source>
</evidence>
<gene>
    <name evidence="9 14" type="primary">pyrF</name>
    <name evidence="14" type="ORF">GJU41_06400</name>
</gene>
<dbReference type="InterPro" id="IPR018089">
    <property type="entry name" value="OMPdecase_AS"/>
</dbReference>
<dbReference type="NCBIfam" id="TIGR01740">
    <property type="entry name" value="pyrF"/>
    <property type="match status" value="1"/>
</dbReference>
<keyword evidence="4 9" id="KW-0210">Decarboxylase</keyword>
<reference evidence="14 15" key="1">
    <citation type="submission" date="2019-11" db="EMBL/GenBank/DDBJ databases">
        <title>Bacillus idriensis genome.</title>
        <authorList>
            <person name="Konopka E.N."/>
            <person name="Newman J.D."/>
        </authorList>
    </citation>
    <scope>NUCLEOTIDE SEQUENCE [LARGE SCALE GENOMIC DNA]</scope>
    <source>
        <strain evidence="14 15">DSM 19097</strain>
    </source>
</reference>
<dbReference type="InterPro" id="IPR011060">
    <property type="entry name" value="RibuloseP-bd_barrel"/>
</dbReference>
<dbReference type="SUPFAM" id="SSF51366">
    <property type="entry name" value="Ribulose-phoshate binding barrel"/>
    <property type="match status" value="1"/>
</dbReference>
<dbReference type="InterPro" id="IPR001754">
    <property type="entry name" value="OMPdeCOase_dom"/>
</dbReference>
<comment type="similarity">
    <text evidence="8 9">Belongs to the OMP decarboxylase family. Type 1 subfamily.</text>
</comment>
<dbReference type="InterPro" id="IPR013785">
    <property type="entry name" value="Aldolase_TIM"/>
</dbReference>
<comment type="pathway">
    <text evidence="2 9 12">Pyrimidine metabolism; UMP biosynthesis via de novo pathway; UMP from orotate: step 2/2.</text>
</comment>
<evidence type="ECO:0000256" key="7">
    <source>
        <dbReference type="ARBA" id="ARBA00049157"/>
    </source>
</evidence>
<evidence type="ECO:0000256" key="1">
    <source>
        <dbReference type="ARBA" id="ARBA00002356"/>
    </source>
</evidence>
<dbReference type="PROSITE" id="PS00156">
    <property type="entry name" value="OMPDECASE"/>
    <property type="match status" value="1"/>
</dbReference>
<evidence type="ECO:0000256" key="5">
    <source>
        <dbReference type="ARBA" id="ARBA00022975"/>
    </source>
</evidence>
<keyword evidence="6 9" id="KW-0456">Lyase</keyword>
<keyword evidence="5 9" id="KW-0665">Pyrimidine biosynthesis</keyword>
<dbReference type="UniPathway" id="UPA00070">
    <property type="reaction ID" value="UER00120"/>
</dbReference>
<feature type="binding site" evidence="9 11">
    <location>
        <position position="138"/>
    </location>
    <ligand>
        <name>substrate</name>
    </ligand>
</feature>
<feature type="binding site" evidence="9 11">
    <location>
        <position position="26"/>
    </location>
    <ligand>
        <name>substrate</name>
    </ligand>
</feature>
<feature type="binding site" evidence="9 11">
    <location>
        <position position="229"/>
    </location>
    <ligand>
        <name>substrate</name>
    </ligand>
</feature>
<dbReference type="NCBIfam" id="NF001273">
    <property type="entry name" value="PRK00230.1"/>
    <property type="match status" value="1"/>
</dbReference>
<feature type="binding site" evidence="9">
    <location>
        <begin position="75"/>
        <end position="84"/>
    </location>
    <ligand>
        <name>substrate</name>
    </ligand>
</feature>
<proteinExistence type="inferred from homology"/>
<evidence type="ECO:0000313" key="15">
    <source>
        <dbReference type="Proteomes" id="UP000441585"/>
    </source>
</evidence>
<feature type="binding site" evidence="9 11">
    <location>
        <position position="209"/>
    </location>
    <ligand>
        <name>substrate</name>
    </ligand>
</feature>
<dbReference type="Gene3D" id="3.20.20.70">
    <property type="entry name" value="Aldolase class I"/>
    <property type="match status" value="1"/>
</dbReference>
<evidence type="ECO:0000256" key="8">
    <source>
        <dbReference type="ARBA" id="ARBA00061012"/>
    </source>
</evidence>
<organism evidence="14 15">
    <name type="scientific">Metabacillus idriensis</name>
    <dbReference type="NCBI Taxonomy" id="324768"/>
    <lineage>
        <taxon>Bacteria</taxon>
        <taxon>Bacillati</taxon>
        <taxon>Bacillota</taxon>
        <taxon>Bacilli</taxon>
        <taxon>Bacillales</taxon>
        <taxon>Bacillaceae</taxon>
        <taxon>Metabacillus</taxon>
    </lineage>
</organism>
<feature type="binding site" evidence="9 11">
    <location>
        <position position="230"/>
    </location>
    <ligand>
        <name>substrate</name>
    </ligand>
</feature>
<dbReference type="FunFam" id="3.20.20.70:FF:000015">
    <property type="entry name" value="Orotidine 5'-phosphate decarboxylase"/>
    <property type="match status" value="1"/>
</dbReference>
<dbReference type="PANTHER" id="PTHR32119:SF2">
    <property type="entry name" value="OROTIDINE 5'-PHOSPHATE DECARBOXYLASE"/>
    <property type="match status" value="1"/>
</dbReference>
<evidence type="ECO:0000256" key="12">
    <source>
        <dbReference type="RuleBase" id="RU000512"/>
    </source>
</evidence>
<comment type="catalytic activity">
    <reaction evidence="7 9 12">
        <text>orotidine 5'-phosphate + H(+) = UMP + CO2</text>
        <dbReference type="Rhea" id="RHEA:11596"/>
        <dbReference type="ChEBI" id="CHEBI:15378"/>
        <dbReference type="ChEBI" id="CHEBI:16526"/>
        <dbReference type="ChEBI" id="CHEBI:57538"/>
        <dbReference type="ChEBI" id="CHEBI:57865"/>
        <dbReference type="EC" id="4.1.1.23"/>
    </reaction>
</comment>
<dbReference type="InterPro" id="IPR047596">
    <property type="entry name" value="OMPdecase_bac"/>
</dbReference>
<feature type="active site" description="For OMPdecase activity" evidence="10">
    <location>
        <position position="77"/>
    </location>
</feature>
<keyword evidence="15" id="KW-1185">Reference proteome</keyword>
<evidence type="ECO:0000313" key="14">
    <source>
        <dbReference type="EMBL" id="MRX53597.1"/>
    </source>
</evidence>
<feature type="domain" description="Orotidine 5'-phosphate decarboxylase" evidence="13">
    <location>
        <begin position="20"/>
        <end position="245"/>
    </location>
</feature>
<feature type="binding site" evidence="9 11">
    <location>
        <position position="200"/>
    </location>
    <ligand>
        <name>substrate</name>
    </ligand>
</feature>
<evidence type="ECO:0000259" key="13">
    <source>
        <dbReference type="SMART" id="SM00934"/>
    </source>
</evidence>
<accession>A0A6I2M818</accession>
<dbReference type="HAMAP" id="MF_01200_B">
    <property type="entry name" value="OMPdecase_type1_B"/>
    <property type="match status" value="1"/>
</dbReference>
<feature type="active site" description="For OMPdecase activity" evidence="10">
    <location>
        <position position="80"/>
    </location>
</feature>
<dbReference type="GO" id="GO:0006207">
    <property type="term" value="P:'de novo' pyrimidine nucleobase biosynthetic process"/>
    <property type="evidence" value="ECO:0007669"/>
    <property type="project" value="InterPro"/>
</dbReference>
<comment type="subunit">
    <text evidence="3 9">Homodimer.</text>
</comment>
<sequence length="254" mass="27729">MDLNIFQNASEGAGKMKGRPLIIALDFPDGKEVDGFLKKLPDQKLYVKVGMELFYQEGPAIIHQLKSDGHDIFLDLKLHDIPQTVKQAMKGLAKLEVDLVNVHAAGGSAMMQAAIEGLESGTRAGAKRPDCIAVTQLTSTSESMLKHELLIDKSLNETVLHYAKSANESGLDGIVCSSLEVPEIYHHLKRSFKTITPGIRMAQDSVNDQVRVATPEKARELGSTAIVVGRSITKADDPLKVYLQMKNAWEGLPV</sequence>
<dbReference type="GO" id="GO:0044205">
    <property type="term" value="P:'de novo' UMP biosynthetic process"/>
    <property type="evidence" value="ECO:0007669"/>
    <property type="project" value="UniProtKB-UniRule"/>
</dbReference>
<dbReference type="Pfam" id="PF00215">
    <property type="entry name" value="OMPdecase"/>
    <property type="match status" value="1"/>
</dbReference>
<dbReference type="InterPro" id="IPR014732">
    <property type="entry name" value="OMPdecase"/>
</dbReference>
<protein>
    <recommendedName>
        <fullName evidence="9">Orotidine 5'-phosphate decarboxylase</fullName>
        <ecNumber evidence="9">4.1.1.23</ecNumber>
    </recommendedName>
    <alternativeName>
        <fullName evidence="9">OMP decarboxylase</fullName>
        <shortName evidence="9">OMPDCase</shortName>
        <shortName evidence="9">OMPdecase</shortName>
    </alternativeName>
</protein>
<dbReference type="AlphaFoldDB" id="A0A6I2M818"/>
<evidence type="ECO:0000256" key="10">
    <source>
        <dbReference type="PIRSR" id="PIRSR614732-1"/>
    </source>
</evidence>
<comment type="caution">
    <text evidence="14">The sequence shown here is derived from an EMBL/GenBank/DDBJ whole genome shotgun (WGS) entry which is preliminary data.</text>
</comment>
<feature type="active site" description="Proton donor" evidence="9">
    <location>
        <position position="77"/>
    </location>
</feature>
<name>A0A6I2M818_9BACI</name>
<dbReference type="EC" id="4.1.1.23" evidence="9"/>
<evidence type="ECO:0000256" key="11">
    <source>
        <dbReference type="PIRSR" id="PIRSR614732-2"/>
    </source>
</evidence>
<dbReference type="CDD" id="cd04725">
    <property type="entry name" value="OMP_decarboxylase_like"/>
    <property type="match status" value="1"/>
</dbReference>
<dbReference type="PANTHER" id="PTHR32119">
    <property type="entry name" value="OROTIDINE 5'-PHOSPHATE DECARBOXYLASE"/>
    <property type="match status" value="1"/>
</dbReference>
<evidence type="ECO:0000256" key="9">
    <source>
        <dbReference type="HAMAP-Rule" id="MF_01200"/>
    </source>
</evidence>
<dbReference type="SMART" id="SM00934">
    <property type="entry name" value="OMPdecase"/>
    <property type="match status" value="1"/>
</dbReference>
<comment type="function">
    <text evidence="1 9">Catalyzes the decarboxylation of orotidine 5'-monophosphate (OMP) to uridine 5'-monophosphate (UMP).</text>
</comment>